<proteinExistence type="predicted"/>
<evidence type="ECO:0000313" key="1">
    <source>
        <dbReference type="EMBL" id="MBM3274644.1"/>
    </source>
</evidence>
<gene>
    <name evidence="1" type="ORF">FJZ00_05805</name>
</gene>
<dbReference type="EMBL" id="VGJX01000280">
    <property type="protein sequence ID" value="MBM3274644.1"/>
    <property type="molecule type" value="Genomic_DNA"/>
</dbReference>
<sequence>MPVDHVIADEWGNLLLCRCDSCEAKRHIEELQKREEMRLEAEMRRLDEQEL</sequence>
<comment type="caution">
    <text evidence="1">The sequence shown here is derived from an EMBL/GenBank/DDBJ whole genome shotgun (WGS) entry which is preliminary data.</text>
</comment>
<name>A0A937X2B3_9BACT</name>
<organism evidence="1 2">
    <name type="scientific">Candidatus Tanganyikabacteria bacterium</name>
    <dbReference type="NCBI Taxonomy" id="2961651"/>
    <lineage>
        <taxon>Bacteria</taxon>
        <taxon>Bacillati</taxon>
        <taxon>Candidatus Sericytochromatia</taxon>
        <taxon>Candidatus Tanganyikabacteria</taxon>
    </lineage>
</organism>
<accession>A0A937X2B3</accession>
<evidence type="ECO:0000313" key="2">
    <source>
        <dbReference type="Proteomes" id="UP000703893"/>
    </source>
</evidence>
<dbReference type="AlphaFoldDB" id="A0A937X2B3"/>
<protein>
    <submittedName>
        <fullName evidence="1">Uncharacterized protein</fullName>
    </submittedName>
</protein>
<reference evidence="1 2" key="1">
    <citation type="submission" date="2019-03" db="EMBL/GenBank/DDBJ databases">
        <title>Lake Tanganyika Metagenome-Assembled Genomes (MAGs).</title>
        <authorList>
            <person name="Tran P."/>
        </authorList>
    </citation>
    <scope>NUCLEOTIDE SEQUENCE [LARGE SCALE GENOMIC DNA]</scope>
    <source>
        <strain evidence="1">K_DeepCast_65m_m2_236</strain>
    </source>
</reference>
<dbReference type="Proteomes" id="UP000703893">
    <property type="component" value="Unassembled WGS sequence"/>
</dbReference>